<organism evidence="1 2">
    <name type="scientific">Orbilia oligospora</name>
    <name type="common">Nematode-trapping fungus</name>
    <name type="synonym">Arthrobotrys oligospora</name>
    <dbReference type="NCBI Taxonomy" id="2813651"/>
    <lineage>
        <taxon>Eukaryota</taxon>
        <taxon>Fungi</taxon>
        <taxon>Dikarya</taxon>
        <taxon>Ascomycota</taxon>
        <taxon>Pezizomycotina</taxon>
        <taxon>Orbiliomycetes</taxon>
        <taxon>Orbiliales</taxon>
        <taxon>Orbiliaceae</taxon>
        <taxon>Orbilia</taxon>
    </lineage>
</organism>
<dbReference type="Proteomes" id="UP000479691">
    <property type="component" value="Unassembled WGS sequence"/>
</dbReference>
<protein>
    <submittedName>
        <fullName evidence="1">Uncharacterized protein</fullName>
    </submittedName>
</protein>
<name>A0A7C8PTI7_ORBOL</name>
<dbReference type="EMBL" id="JAABOE010000039">
    <property type="protein sequence ID" value="KAF3179023.1"/>
    <property type="molecule type" value="Genomic_DNA"/>
</dbReference>
<accession>A0A7C8PTI7</accession>
<sequence length="186" mass="21504">MPKELCEFSVLERSATIEVGVIFGSFPKEPSALKAWSIFVDNLWEPVGKRSVTLYSSTARGPLSKQESDFEEHEVTIDKIARPIATSTSLREELAAEGSYRVIALNRREYPMSERYDPGNLQRLLLTPPVYFHLAKWGRLGYFQQAIIVKLETNEKWSDKQFRIQKTDPKKVAYSKFWALEMIRKI</sequence>
<proteinExistence type="predicted"/>
<reference evidence="1 2" key="1">
    <citation type="submission" date="2019-06" db="EMBL/GenBank/DDBJ databases">
        <authorList>
            <person name="Palmer J.M."/>
        </authorList>
    </citation>
    <scope>NUCLEOTIDE SEQUENCE [LARGE SCALE GENOMIC DNA]</scope>
    <source>
        <strain evidence="1 2">TWF788</strain>
    </source>
</reference>
<dbReference type="AlphaFoldDB" id="A0A7C8PTI7"/>
<comment type="caution">
    <text evidence="1">The sequence shown here is derived from an EMBL/GenBank/DDBJ whole genome shotgun (WGS) entry which is preliminary data.</text>
</comment>
<gene>
    <name evidence="1" type="ORF">TWF788_007109</name>
</gene>
<evidence type="ECO:0000313" key="2">
    <source>
        <dbReference type="Proteomes" id="UP000479691"/>
    </source>
</evidence>
<evidence type="ECO:0000313" key="1">
    <source>
        <dbReference type="EMBL" id="KAF3179023.1"/>
    </source>
</evidence>